<dbReference type="GO" id="GO:0005634">
    <property type="term" value="C:nucleus"/>
    <property type="evidence" value="ECO:0007669"/>
    <property type="project" value="UniProtKB-SubCell"/>
</dbReference>
<dbReference type="KEGG" id="hazt:108674576"/>
<accession>A0A8B7NWD2</accession>
<keyword evidence="4" id="KW-0833">Ubl conjugation pathway</keyword>
<dbReference type="GO" id="GO:0005737">
    <property type="term" value="C:cytoplasm"/>
    <property type="evidence" value="ECO:0007669"/>
    <property type="project" value="UniProtKB-SubCell"/>
</dbReference>
<reference evidence="8" key="1">
    <citation type="submission" date="2025-08" db="UniProtKB">
        <authorList>
            <consortium name="RefSeq"/>
        </authorList>
    </citation>
    <scope>IDENTIFICATION</scope>
    <source>
        <tissue evidence="8">Whole organism</tissue>
    </source>
</reference>
<gene>
    <name evidence="8" type="primary">LOC108674576</name>
</gene>
<dbReference type="RefSeq" id="XP_018018030.1">
    <property type="nucleotide sequence ID" value="XM_018162541.2"/>
</dbReference>
<dbReference type="OMA" id="CLKPQTE"/>
<dbReference type="InterPro" id="IPR003892">
    <property type="entry name" value="CUE"/>
</dbReference>
<evidence type="ECO:0000256" key="3">
    <source>
        <dbReference type="ARBA" id="ARBA00022490"/>
    </source>
</evidence>
<dbReference type="PANTHER" id="PTHR12493:SF0">
    <property type="entry name" value="CUE DOMAIN-CONTAINING PROTEIN 2"/>
    <property type="match status" value="1"/>
</dbReference>
<evidence type="ECO:0000256" key="4">
    <source>
        <dbReference type="ARBA" id="ARBA00022786"/>
    </source>
</evidence>
<keyword evidence="3" id="KW-0963">Cytoplasm</keyword>
<protein>
    <submittedName>
        <fullName evidence="8">CUE domain-containing protein 2</fullName>
    </submittedName>
</protein>
<keyword evidence="5" id="KW-0539">Nucleus</keyword>
<dbReference type="GeneID" id="108674576"/>
<organism evidence="7 8">
    <name type="scientific">Hyalella azteca</name>
    <name type="common">Amphipod</name>
    <dbReference type="NCBI Taxonomy" id="294128"/>
    <lineage>
        <taxon>Eukaryota</taxon>
        <taxon>Metazoa</taxon>
        <taxon>Ecdysozoa</taxon>
        <taxon>Arthropoda</taxon>
        <taxon>Crustacea</taxon>
        <taxon>Multicrustacea</taxon>
        <taxon>Malacostraca</taxon>
        <taxon>Eumalacostraca</taxon>
        <taxon>Peracarida</taxon>
        <taxon>Amphipoda</taxon>
        <taxon>Senticaudata</taxon>
        <taxon>Talitrida</taxon>
        <taxon>Talitroidea</taxon>
        <taxon>Hyalellidae</taxon>
        <taxon>Hyalella</taxon>
    </lineage>
</organism>
<dbReference type="Proteomes" id="UP000694843">
    <property type="component" value="Unplaced"/>
</dbReference>
<sequence>MAADTEFVFSSLKELVILYAPEADLSGLDDIVVNYVLGVVEDEVAGEPADVEGVKQLVEAYEPSFSDVPDHEIGEWIINTGKALKQRRNKGEKTPGVTLDAIVSAFTCEAKTKSRIPSTSEINSVIERATPDGKVRKCSSSSCSTSSTSDVDTLLELFPDACRVDAERCLLTSGGDVQEAITLMLDAPPLNSRISSIETAVSKATARKLMDDEAVKASIINKYGFIDHNEDLKEHKPVLPKWLRASVVWCSYEHLLPGAAREM</sequence>
<dbReference type="OrthoDB" id="10060331at2759"/>
<proteinExistence type="predicted"/>
<dbReference type="GO" id="GO:0043130">
    <property type="term" value="F:ubiquitin binding"/>
    <property type="evidence" value="ECO:0007669"/>
    <property type="project" value="InterPro"/>
</dbReference>
<comment type="subcellular location">
    <subcellularLocation>
        <location evidence="2">Cytoplasm</location>
    </subcellularLocation>
    <subcellularLocation>
        <location evidence="1">Nucleus</location>
    </subcellularLocation>
</comment>
<evidence type="ECO:0000256" key="5">
    <source>
        <dbReference type="ARBA" id="ARBA00023242"/>
    </source>
</evidence>
<evidence type="ECO:0000256" key="1">
    <source>
        <dbReference type="ARBA" id="ARBA00004123"/>
    </source>
</evidence>
<dbReference type="PANTHER" id="PTHR12493">
    <property type="entry name" value="CUE DOMAIN CONTAINING 2"/>
    <property type="match status" value="1"/>
</dbReference>
<evidence type="ECO:0000256" key="2">
    <source>
        <dbReference type="ARBA" id="ARBA00004496"/>
    </source>
</evidence>
<keyword evidence="7" id="KW-1185">Reference proteome</keyword>
<evidence type="ECO:0000313" key="8">
    <source>
        <dbReference type="RefSeq" id="XP_018018030.1"/>
    </source>
</evidence>
<evidence type="ECO:0000313" key="7">
    <source>
        <dbReference type="Proteomes" id="UP000694843"/>
    </source>
</evidence>
<name>A0A8B7NWD2_HYAAZ</name>
<feature type="domain" description="CUE" evidence="6">
    <location>
        <begin position="146"/>
        <end position="192"/>
    </location>
</feature>
<dbReference type="AlphaFoldDB" id="A0A8B7NWD2"/>
<evidence type="ECO:0000259" key="6">
    <source>
        <dbReference type="PROSITE" id="PS51140"/>
    </source>
</evidence>
<dbReference type="PROSITE" id="PS51140">
    <property type="entry name" value="CUE"/>
    <property type="match status" value="1"/>
</dbReference>